<evidence type="ECO:0000256" key="1">
    <source>
        <dbReference type="ARBA" id="ARBA00004141"/>
    </source>
</evidence>
<evidence type="ECO:0000256" key="3">
    <source>
        <dbReference type="ARBA" id="ARBA00022989"/>
    </source>
</evidence>
<keyword evidence="3 6" id="KW-1133">Transmembrane helix</keyword>
<dbReference type="PANTHER" id="PTHR22776">
    <property type="entry name" value="MARVEL-CONTAINING POTENTIAL LIPID RAFT-ASSOCIATED PROTEIN"/>
    <property type="match status" value="1"/>
</dbReference>
<reference evidence="8 9" key="2">
    <citation type="submission" date="2018-10" db="EMBL/GenBank/DDBJ databases">
        <authorList>
            <consortium name="Pathogen Informatics"/>
        </authorList>
    </citation>
    <scope>NUCLEOTIDE SEQUENCE [LARGE SCALE GENOMIC DNA]</scope>
</reference>
<feature type="transmembrane region" description="Helical" evidence="6">
    <location>
        <begin position="126"/>
        <end position="152"/>
    </location>
</feature>
<feature type="transmembrane region" description="Helical" evidence="6">
    <location>
        <begin position="64"/>
        <end position="83"/>
    </location>
</feature>
<evidence type="ECO:0000259" key="7">
    <source>
        <dbReference type="PROSITE" id="PS51225"/>
    </source>
</evidence>
<evidence type="ECO:0000313" key="10">
    <source>
        <dbReference type="WBParaSite" id="EVEC_0000712801-mRNA-1"/>
    </source>
</evidence>
<dbReference type="OrthoDB" id="5777698at2759"/>
<dbReference type="Proteomes" id="UP000274131">
    <property type="component" value="Unassembled WGS sequence"/>
</dbReference>
<reference evidence="10" key="1">
    <citation type="submission" date="2017-02" db="UniProtKB">
        <authorList>
            <consortium name="WormBaseParasite"/>
        </authorList>
    </citation>
    <scope>IDENTIFICATION</scope>
</reference>
<dbReference type="PROSITE" id="PS51225">
    <property type="entry name" value="MARVEL"/>
    <property type="match status" value="1"/>
</dbReference>
<evidence type="ECO:0000313" key="8">
    <source>
        <dbReference type="EMBL" id="VDD91898.1"/>
    </source>
</evidence>
<dbReference type="GO" id="GO:0016020">
    <property type="term" value="C:membrane"/>
    <property type="evidence" value="ECO:0007669"/>
    <property type="project" value="UniProtKB-SubCell"/>
</dbReference>
<keyword evidence="4 5" id="KW-0472">Membrane</keyword>
<name>A0A0N4V9L0_ENTVE</name>
<dbReference type="Pfam" id="PF01284">
    <property type="entry name" value="MARVEL"/>
    <property type="match status" value="1"/>
</dbReference>
<evidence type="ECO:0000256" key="2">
    <source>
        <dbReference type="ARBA" id="ARBA00022692"/>
    </source>
</evidence>
<keyword evidence="9" id="KW-1185">Reference proteome</keyword>
<protein>
    <submittedName>
        <fullName evidence="10">MARVEL domain-containing protein</fullName>
    </submittedName>
</protein>
<evidence type="ECO:0000256" key="5">
    <source>
        <dbReference type="PROSITE-ProRule" id="PRU00581"/>
    </source>
</evidence>
<dbReference type="PANTHER" id="PTHR22776:SF100">
    <property type="entry name" value="MARVEL DOMAIN-CONTAINING PROTEIN"/>
    <property type="match status" value="1"/>
</dbReference>
<comment type="subcellular location">
    <subcellularLocation>
        <location evidence="1">Membrane</location>
        <topology evidence="1">Multi-pass membrane protein</topology>
    </subcellularLocation>
</comment>
<organism evidence="10">
    <name type="scientific">Enterobius vermicularis</name>
    <name type="common">Human pinworm</name>
    <dbReference type="NCBI Taxonomy" id="51028"/>
    <lineage>
        <taxon>Eukaryota</taxon>
        <taxon>Metazoa</taxon>
        <taxon>Ecdysozoa</taxon>
        <taxon>Nematoda</taxon>
        <taxon>Chromadorea</taxon>
        <taxon>Rhabditida</taxon>
        <taxon>Spirurina</taxon>
        <taxon>Oxyuridomorpha</taxon>
        <taxon>Oxyuroidea</taxon>
        <taxon>Oxyuridae</taxon>
        <taxon>Enterobius</taxon>
    </lineage>
</organism>
<dbReference type="EMBL" id="UXUI01008595">
    <property type="protein sequence ID" value="VDD91898.1"/>
    <property type="molecule type" value="Genomic_DNA"/>
</dbReference>
<sequence length="221" mass="25238">MIGTNTTMVKKLKDPVPIMAHSYPVEKQTFMPIPIQIPREMEFAGRRFSFDAGYMKTQRGLLKITQIMACFIAMMLTGSSLGVQGERAWSLAVTFTGFCVNFFILTANIFTLNTRFDPFRWFLVEVTYYIIETMALFFAGLFMAVFCVAFWAQHNAKFKMLPTLASSKAHTLQGTLFVCTALYASELCIQIAQWRRWSWNPTPAPPPSVKQNTATDEYPRF</sequence>
<feature type="domain" description="MARVEL" evidence="7">
    <location>
        <begin position="54"/>
        <end position="195"/>
    </location>
</feature>
<dbReference type="WBParaSite" id="EVEC_0000712801-mRNA-1">
    <property type="protein sequence ID" value="EVEC_0000712801-mRNA-1"/>
    <property type="gene ID" value="EVEC_0000712801"/>
</dbReference>
<evidence type="ECO:0000256" key="6">
    <source>
        <dbReference type="SAM" id="Phobius"/>
    </source>
</evidence>
<evidence type="ECO:0000256" key="4">
    <source>
        <dbReference type="ARBA" id="ARBA00023136"/>
    </source>
</evidence>
<keyword evidence="2 5" id="KW-0812">Transmembrane</keyword>
<gene>
    <name evidence="8" type="ORF">EVEC_LOCUS6649</name>
</gene>
<dbReference type="AlphaFoldDB" id="A0A0N4V9L0"/>
<proteinExistence type="predicted"/>
<accession>A0A0N4V9L0</accession>
<dbReference type="InterPro" id="IPR050578">
    <property type="entry name" value="MARVEL-CKLF_proteins"/>
</dbReference>
<feature type="transmembrane region" description="Helical" evidence="6">
    <location>
        <begin position="89"/>
        <end position="114"/>
    </location>
</feature>
<evidence type="ECO:0000313" key="9">
    <source>
        <dbReference type="Proteomes" id="UP000274131"/>
    </source>
</evidence>
<dbReference type="InterPro" id="IPR008253">
    <property type="entry name" value="Marvel"/>
</dbReference>